<name>A0A9P7CZ01_9AGAM</name>
<proteinExistence type="predicted"/>
<evidence type="ECO:0000313" key="2">
    <source>
        <dbReference type="Proteomes" id="UP000714275"/>
    </source>
</evidence>
<sequence>MISVVAQTSTLILSARAISMTDLTAFIDSQLVLIALSWIARAACDLITTTSIAWSLKKKRVSDLREYDYASFRLPFLTSVIAW</sequence>
<dbReference type="AlphaFoldDB" id="A0A9P7CZ01"/>
<evidence type="ECO:0000313" key="1">
    <source>
        <dbReference type="EMBL" id="KAG1771644.1"/>
    </source>
</evidence>
<comment type="caution">
    <text evidence="1">The sequence shown here is derived from an EMBL/GenBank/DDBJ whole genome shotgun (WGS) entry which is preliminary data.</text>
</comment>
<accession>A0A9P7CZ01</accession>
<reference evidence="1" key="1">
    <citation type="journal article" date="2020" name="New Phytol.">
        <title>Comparative genomics reveals dynamic genome evolution in host specialist ectomycorrhizal fungi.</title>
        <authorList>
            <person name="Lofgren L.A."/>
            <person name="Nguyen N.H."/>
            <person name="Vilgalys R."/>
            <person name="Ruytinx J."/>
            <person name="Liao H.L."/>
            <person name="Branco S."/>
            <person name="Kuo A."/>
            <person name="LaButti K."/>
            <person name="Lipzen A."/>
            <person name="Andreopoulos W."/>
            <person name="Pangilinan J."/>
            <person name="Riley R."/>
            <person name="Hundley H."/>
            <person name="Na H."/>
            <person name="Barry K."/>
            <person name="Grigoriev I.V."/>
            <person name="Stajich J.E."/>
            <person name="Kennedy P.G."/>
        </authorList>
    </citation>
    <scope>NUCLEOTIDE SEQUENCE</scope>
    <source>
        <strain evidence="1">DOB743</strain>
    </source>
</reference>
<organism evidence="1 2">
    <name type="scientific">Suillus placidus</name>
    <dbReference type="NCBI Taxonomy" id="48579"/>
    <lineage>
        <taxon>Eukaryota</taxon>
        <taxon>Fungi</taxon>
        <taxon>Dikarya</taxon>
        <taxon>Basidiomycota</taxon>
        <taxon>Agaricomycotina</taxon>
        <taxon>Agaricomycetes</taxon>
        <taxon>Agaricomycetidae</taxon>
        <taxon>Boletales</taxon>
        <taxon>Suillineae</taxon>
        <taxon>Suillaceae</taxon>
        <taxon>Suillus</taxon>
    </lineage>
</organism>
<keyword evidence="2" id="KW-1185">Reference proteome</keyword>
<dbReference type="Proteomes" id="UP000714275">
    <property type="component" value="Unassembled WGS sequence"/>
</dbReference>
<dbReference type="EMBL" id="JABBWD010000057">
    <property type="protein sequence ID" value="KAG1771644.1"/>
    <property type="molecule type" value="Genomic_DNA"/>
</dbReference>
<gene>
    <name evidence="1" type="ORF">EV702DRAFT_1136329</name>
</gene>
<protein>
    <submittedName>
        <fullName evidence="1">Uncharacterized protein</fullName>
    </submittedName>
</protein>